<evidence type="ECO:0000313" key="2">
    <source>
        <dbReference type="Proteomes" id="UP000284706"/>
    </source>
</evidence>
<name>A0A409YP05_9AGAR</name>
<dbReference type="InParanoid" id="A0A409YP05"/>
<gene>
    <name evidence="1" type="ORF">CVT26_012878</name>
</gene>
<protein>
    <submittedName>
        <fullName evidence="1">Uncharacterized protein</fullName>
    </submittedName>
</protein>
<dbReference type="AlphaFoldDB" id="A0A409YP05"/>
<dbReference type="EMBL" id="NHYE01000570">
    <property type="protein sequence ID" value="PPR04765.1"/>
    <property type="molecule type" value="Genomic_DNA"/>
</dbReference>
<accession>A0A409YP05</accession>
<reference evidence="1 2" key="1">
    <citation type="journal article" date="2018" name="Evol. Lett.">
        <title>Horizontal gene cluster transfer increased hallucinogenic mushroom diversity.</title>
        <authorList>
            <person name="Reynolds H.T."/>
            <person name="Vijayakumar V."/>
            <person name="Gluck-Thaler E."/>
            <person name="Korotkin H.B."/>
            <person name="Matheny P.B."/>
            <person name="Slot J.C."/>
        </authorList>
    </citation>
    <scope>NUCLEOTIDE SEQUENCE [LARGE SCALE GENOMIC DNA]</scope>
    <source>
        <strain evidence="1 2">SRW20</strain>
    </source>
</reference>
<dbReference type="Proteomes" id="UP000284706">
    <property type="component" value="Unassembled WGS sequence"/>
</dbReference>
<proteinExistence type="predicted"/>
<keyword evidence="2" id="KW-1185">Reference proteome</keyword>
<organism evidence="1 2">
    <name type="scientific">Gymnopilus dilepis</name>
    <dbReference type="NCBI Taxonomy" id="231916"/>
    <lineage>
        <taxon>Eukaryota</taxon>
        <taxon>Fungi</taxon>
        <taxon>Dikarya</taxon>
        <taxon>Basidiomycota</taxon>
        <taxon>Agaricomycotina</taxon>
        <taxon>Agaricomycetes</taxon>
        <taxon>Agaricomycetidae</taxon>
        <taxon>Agaricales</taxon>
        <taxon>Agaricineae</taxon>
        <taxon>Hymenogastraceae</taxon>
        <taxon>Gymnopilus</taxon>
    </lineage>
</organism>
<sequence length="254" mass="27900">MKICTSPEHNSAKTGTCRNALATPRAENCRNYGTIPDKRLGLRKRAPPPDTVLEFRLASHPLASIYAYMDADCVWNIPNSLGVQPSETIEQRQSPVCFRIGQSETARTVCGSMSNNSLCASLADAVVGYTTKGMPLPVSGDPGIGHEPITDEHAGKMDKSWANERAEIKSHLVVHFRGFRGACANRSEPSIKGIHEACSPLDQLSSSPSAYKRQLRRRRHIGTLELGEYHVNHHNLSDLDSLDEVEATPVSRCR</sequence>
<comment type="caution">
    <text evidence="1">The sequence shown here is derived from an EMBL/GenBank/DDBJ whole genome shotgun (WGS) entry which is preliminary data.</text>
</comment>
<evidence type="ECO:0000313" key="1">
    <source>
        <dbReference type="EMBL" id="PPR04765.1"/>
    </source>
</evidence>